<dbReference type="Gene3D" id="3.40.50.1170">
    <property type="entry name" value="L-asparaginase, N-terminal domain"/>
    <property type="match status" value="1"/>
</dbReference>
<sequence>MTVGKISGNHPTLLSNNKQSTMNNKPKICLIYTGGTIGMIRERKGDEYILRPPENPKEFLRYLKAEEEIQDIAELDFFDPINKDSTNMVPADWTKMAQAIHERLDDGYRGFVVAHGTDTMHFSASALAFAFGRNLNCPIVLTGAQTTPEVAHGDARVNLLRAVKVACEDLAEVVVSFGEYVFRGCRVQKKDERRFDAFESPAEFPIGYITEEILLSGMVDRRIQEPLSLEFLPHFADGVIQFSLIPGLEPETLLPVLESDRCRGVVLQSFGAGNVPNEDRYSFKGFIKKAVEKGKPVIIASQFPANSTLASHYAPGMEAVQAGAITTGNMTNAAATAKFRWVLYQVDERVRKGELSEADKLGEIRRMMNKVYVGEMTPLAS</sequence>
<feature type="binding site" evidence="3">
    <location>
        <begin position="117"/>
        <end position="118"/>
    </location>
    <ligand>
        <name>substrate</name>
    </ligand>
</feature>
<gene>
    <name evidence="9" type="ORF">BECKH772A_GA0070896_1000134</name>
    <name evidence="10" type="ORF">BECKH772B_GA0070898_1000126</name>
    <name evidence="11" type="ORF">BECKH772C_GA0070978_1000234</name>
</gene>
<dbReference type="InterPro" id="IPR036152">
    <property type="entry name" value="Asp/glu_Ase-like_sf"/>
</dbReference>
<protein>
    <submittedName>
        <fullName evidence="9">L-asparaginase</fullName>
    </submittedName>
</protein>
<dbReference type="PANTHER" id="PTHR11707">
    <property type="entry name" value="L-ASPARAGINASE"/>
    <property type="match status" value="1"/>
</dbReference>
<accession>A0A450U5D5</accession>
<dbReference type="InterPro" id="IPR027475">
    <property type="entry name" value="Asparaginase/glutaminase_AS2"/>
</dbReference>
<dbReference type="EMBL" id="CAADFG010000001">
    <property type="protein sequence ID" value="VFJ86376.1"/>
    <property type="molecule type" value="Genomic_DNA"/>
</dbReference>
<dbReference type="InterPro" id="IPR020827">
    <property type="entry name" value="Asparaginase/glutaminase_AS1"/>
</dbReference>
<proteinExistence type="inferred from homology"/>
<reference evidence="9" key="1">
    <citation type="submission" date="2019-02" db="EMBL/GenBank/DDBJ databases">
        <authorList>
            <person name="Gruber-Vodicka R. H."/>
            <person name="Seah K. B. B."/>
        </authorList>
    </citation>
    <scope>NUCLEOTIDE SEQUENCE</scope>
    <source>
        <strain evidence="11">BECK_SA2B12</strain>
        <strain evidence="9">BECK_SA2B15</strain>
        <strain evidence="10">BECK_SA2B20</strain>
    </source>
</reference>
<dbReference type="AlphaFoldDB" id="A0A450U5D5"/>
<feature type="domain" description="L-asparaginase N-terminal" evidence="7">
    <location>
        <begin position="27"/>
        <end position="212"/>
    </location>
</feature>
<evidence type="ECO:0000256" key="3">
    <source>
        <dbReference type="PIRSR" id="PIRSR001220-2"/>
    </source>
</evidence>
<feature type="active site" description="O-isoaspartyl threonine intermediate" evidence="2">
    <location>
        <position position="36"/>
    </location>
</feature>
<dbReference type="InterPro" id="IPR040919">
    <property type="entry name" value="Asparaginase_C"/>
</dbReference>
<feature type="domain" description="Asparaginase/glutaminase C-terminal" evidence="8">
    <location>
        <begin position="241"/>
        <end position="347"/>
    </location>
</feature>
<feature type="region of interest" description="Disordered" evidence="6">
    <location>
        <begin position="1"/>
        <end position="20"/>
    </location>
</feature>
<evidence type="ECO:0000313" key="10">
    <source>
        <dbReference type="EMBL" id="VFJ88239.1"/>
    </source>
</evidence>
<dbReference type="PIRSF" id="PIRSF001220">
    <property type="entry name" value="L-ASNase_gatD"/>
    <property type="match status" value="1"/>
</dbReference>
<evidence type="ECO:0000256" key="1">
    <source>
        <dbReference type="ARBA" id="ARBA00010518"/>
    </source>
</evidence>
<evidence type="ECO:0000313" key="11">
    <source>
        <dbReference type="EMBL" id="VFJ95460.1"/>
    </source>
</evidence>
<evidence type="ECO:0000256" key="5">
    <source>
        <dbReference type="PROSITE-ProRule" id="PRU10100"/>
    </source>
</evidence>
<dbReference type="GO" id="GO:0006520">
    <property type="term" value="P:amino acid metabolic process"/>
    <property type="evidence" value="ECO:0007669"/>
    <property type="project" value="InterPro"/>
</dbReference>
<evidence type="ECO:0000256" key="2">
    <source>
        <dbReference type="PIRSR" id="PIRSR001220-1"/>
    </source>
</evidence>
<organism evidence="9">
    <name type="scientific">Candidatus Kentrum eta</name>
    <dbReference type="NCBI Taxonomy" id="2126337"/>
    <lineage>
        <taxon>Bacteria</taxon>
        <taxon>Pseudomonadati</taxon>
        <taxon>Pseudomonadota</taxon>
        <taxon>Gammaproteobacteria</taxon>
        <taxon>Candidatus Kentrum</taxon>
    </lineage>
</organism>
<dbReference type="GO" id="GO:0004067">
    <property type="term" value="F:asparaginase activity"/>
    <property type="evidence" value="ECO:0007669"/>
    <property type="project" value="UniProtKB-UniRule"/>
</dbReference>
<evidence type="ECO:0000256" key="6">
    <source>
        <dbReference type="SAM" id="MobiDB-lite"/>
    </source>
</evidence>
<dbReference type="InterPro" id="IPR037152">
    <property type="entry name" value="L-asparaginase_N_sf"/>
</dbReference>
<dbReference type="InterPro" id="IPR027473">
    <property type="entry name" value="L-asparaginase_C"/>
</dbReference>
<dbReference type="EMBL" id="CAADFI010000001">
    <property type="protein sequence ID" value="VFJ88239.1"/>
    <property type="molecule type" value="Genomic_DNA"/>
</dbReference>
<evidence type="ECO:0000313" key="9">
    <source>
        <dbReference type="EMBL" id="VFJ86376.1"/>
    </source>
</evidence>
<dbReference type="InterPro" id="IPR041725">
    <property type="entry name" value="L-asparaginase_I"/>
</dbReference>
<dbReference type="PANTHER" id="PTHR11707:SF28">
    <property type="entry name" value="60 KDA LYSOPHOSPHOLIPASE"/>
    <property type="match status" value="1"/>
</dbReference>
<dbReference type="PROSITE" id="PS00917">
    <property type="entry name" value="ASN_GLN_ASE_2"/>
    <property type="match status" value="1"/>
</dbReference>
<dbReference type="PROSITE" id="PS51732">
    <property type="entry name" value="ASN_GLN_ASE_3"/>
    <property type="match status" value="1"/>
</dbReference>
<dbReference type="SFLD" id="SFLDS00057">
    <property type="entry name" value="Glutaminase/Asparaginase"/>
    <property type="match status" value="1"/>
</dbReference>
<dbReference type="PIRSF" id="PIRSF500176">
    <property type="entry name" value="L_ASNase"/>
    <property type="match status" value="1"/>
</dbReference>
<dbReference type="PROSITE" id="PS00144">
    <property type="entry name" value="ASN_GLN_ASE_1"/>
    <property type="match status" value="1"/>
</dbReference>
<dbReference type="InterPro" id="IPR006034">
    <property type="entry name" value="Asparaginase/glutaminase-like"/>
</dbReference>
<dbReference type="SMART" id="SM00870">
    <property type="entry name" value="Asparaginase"/>
    <property type="match status" value="1"/>
</dbReference>
<feature type="binding site" evidence="3">
    <location>
        <position position="85"/>
    </location>
    <ligand>
        <name>substrate</name>
    </ligand>
</feature>
<name>A0A450U5D5_9GAMM</name>
<dbReference type="EMBL" id="CAADFJ010000002">
    <property type="protein sequence ID" value="VFJ95460.1"/>
    <property type="molecule type" value="Genomic_DNA"/>
</dbReference>
<dbReference type="SUPFAM" id="SSF53774">
    <property type="entry name" value="Glutaminase/Asparaginase"/>
    <property type="match status" value="1"/>
</dbReference>
<comment type="similarity">
    <text evidence="1">Belongs to the asparaginase 1 family.</text>
</comment>
<dbReference type="Pfam" id="PF00710">
    <property type="entry name" value="Asparaginase"/>
    <property type="match status" value="1"/>
</dbReference>
<dbReference type="Gene3D" id="3.40.50.40">
    <property type="match status" value="1"/>
</dbReference>
<evidence type="ECO:0000256" key="4">
    <source>
        <dbReference type="PROSITE-ProRule" id="PRU10099"/>
    </source>
</evidence>
<evidence type="ECO:0000259" key="7">
    <source>
        <dbReference type="Pfam" id="PF00710"/>
    </source>
</evidence>
<dbReference type="Pfam" id="PF17763">
    <property type="entry name" value="Asparaginase_C"/>
    <property type="match status" value="1"/>
</dbReference>
<feature type="compositionally biased region" description="Polar residues" evidence="6">
    <location>
        <begin position="9"/>
        <end position="20"/>
    </location>
</feature>
<feature type="active site" evidence="5">
    <location>
        <position position="117"/>
    </location>
</feature>
<dbReference type="InterPro" id="IPR027474">
    <property type="entry name" value="L-asparaginase_N"/>
</dbReference>
<evidence type="ECO:0000259" key="8">
    <source>
        <dbReference type="Pfam" id="PF17763"/>
    </source>
</evidence>
<feature type="active site" evidence="4">
    <location>
        <position position="36"/>
    </location>
</feature>
<dbReference type="CDD" id="cd08963">
    <property type="entry name" value="L-asparaginase_I"/>
    <property type="match status" value="1"/>
</dbReference>
<dbReference type="PRINTS" id="PR00139">
    <property type="entry name" value="ASNGLNASE"/>
</dbReference>